<keyword evidence="4" id="KW-0169">Cobalamin biosynthesis</keyword>
<dbReference type="InterPro" id="IPR029499">
    <property type="entry name" value="PduO-typ"/>
</dbReference>
<dbReference type="GO" id="GO:0008817">
    <property type="term" value="F:corrinoid adenosyltransferase activity"/>
    <property type="evidence" value="ECO:0007669"/>
    <property type="project" value="UniProtKB-UniRule"/>
</dbReference>
<evidence type="ECO:0000256" key="4">
    <source>
        <dbReference type="RuleBase" id="RU366026"/>
    </source>
</evidence>
<dbReference type="NCBIfam" id="TIGR00636">
    <property type="entry name" value="PduO_Nterm"/>
    <property type="match status" value="1"/>
</dbReference>
<evidence type="ECO:0000256" key="2">
    <source>
        <dbReference type="ARBA" id="ARBA00022741"/>
    </source>
</evidence>
<comment type="catalytic activity">
    <reaction evidence="4">
        <text>2 cob(II)alamin + reduced [electron-transfer flavoprotein] + 2 ATP = 2 adenosylcob(III)alamin + 2 triphosphate + oxidized [electron-transfer flavoprotein] + 3 H(+)</text>
        <dbReference type="Rhea" id="RHEA:28671"/>
        <dbReference type="Rhea" id="RHEA-COMP:10685"/>
        <dbReference type="Rhea" id="RHEA-COMP:10686"/>
        <dbReference type="ChEBI" id="CHEBI:15378"/>
        <dbReference type="ChEBI" id="CHEBI:16304"/>
        <dbReference type="ChEBI" id="CHEBI:18036"/>
        <dbReference type="ChEBI" id="CHEBI:18408"/>
        <dbReference type="ChEBI" id="CHEBI:30616"/>
        <dbReference type="ChEBI" id="CHEBI:57692"/>
        <dbReference type="ChEBI" id="CHEBI:58307"/>
        <dbReference type="EC" id="2.5.1.17"/>
    </reaction>
</comment>
<dbReference type="InterPro" id="IPR016030">
    <property type="entry name" value="CblAdoTrfase-like"/>
</dbReference>
<accession>A0A0G1TCA8</accession>
<evidence type="ECO:0000256" key="3">
    <source>
        <dbReference type="ARBA" id="ARBA00022840"/>
    </source>
</evidence>
<proteinExistence type="inferred from homology"/>
<comment type="similarity">
    <text evidence="4">Belongs to the Cob(I)alamin adenosyltransferase family.</text>
</comment>
<keyword evidence="1 4" id="KW-0808">Transferase</keyword>
<dbReference type="InterPro" id="IPR036451">
    <property type="entry name" value="CblAdoTrfase-like_sf"/>
</dbReference>
<sequence>MPIYTKKGDRGETGLPGGRRFVKTEVVFECLGALDQVNATIGLAVSTINKKTERELISFLVQLQSDLLSIGSLIAADKPSDNSPILAALGRKVTRMEIQIDDWDSKLPELKNFILPGGSQSASIMHLARVSTRQAERTFHRLPIKTHLEPVAVFLNRLSDFFFQCARYLNLRSRIADSIWRISDNLS</sequence>
<dbReference type="PATRIC" id="fig|1618335.3.peg.431"/>
<comment type="caution">
    <text evidence="6">The sequence shown here is derived from an EMBL/GenBank/DDBJ whole genome shotgun (WGS) entry which is preliminary data.</text>
</comment>
<dbReference type="Gene3D" id="1.20.1200.10">
    <property type="entry name" value="Cobalamin adenosyltransferase-like"/>
    <property type="match status" value="1"/>
</dbReference>
<comment type="catalytic activity">
    <reaction evidence="4">
        <text>2 cob(II)yrinate a,c diamide + reduced [electron-transfer flavoprotein] + 2 ATP = 2 adenosylcob(III)yrinate a,c-diamide + 2 triphosphate + oxidized [electron-transfer flavoprotein] + 3 H(+)</text>
        <dbReference type="Rhea" id="RHEA:11528"/>
        <dbReference type="Rhea" id="RHEA-COMP:10685"/>
        <dbReference type="Rhea" id="RHEA-COMP:10686"/>
        <dbReference type="ChEBI" id="CHEBI:15378"/>
        <dbReference type="ChEBI" id="CHEBI:18036"/>
        <dbReference type="ChEBI" id="CHEBI:30616"/>
        <dbReference type="ChEBI" id="CHEBI:57692"/>
        <dbReference type="ChEBI" id="CHEBI:58307"/>
        <dbReference type="ChEBI" id="CHEBI:58503"/>
        <dbReference type="ChEBI" id="CHEBI:58537"/>
        <dbReference type="EC" id="2.5.1.17"/>
    </reaction>
</comment>
<comment type="pathway">
    <text evidence="4">Cofactor biosynthesis; adenosylcobalamin biosynthesis; adenosylcobalamin from cob(II)yrinate a,c-diamide: step 2/7.</text>
</comment>
<keyword evidence="2 4" id="KW-0547">Nucleotide-binding</keyword>
<dbReference type="EMBL" id="LCMV01000038">
    <property type="protein sequence ID" value="KKU43055.1"/>
    <property type="molecule type" value="Genomic_DNA"/>
</dbReference>
<reference evidence="6 7" key="1">
    <citation type="journal article" date="2015" name="Nature">
        <title>rRNA introns, odd ribosomes, and small enigmatic genomes across a large radiation of phyla.</title>
        <authorList>
            <person name="Brown C.T."/>
            <person name="Hug L.A."/>
            <person name="Thomas B.C."/>
            <person name="Sharon I."/>
            <person name="Castelle C.J."/>
            <person name="Singh A."/>
            <person name="Wilkins M.J."/>
            <person name="Williams K.H."/>
            <person name="Banfield J.F."/>
        </authorList>
    </citation>
    <scope>NUCLEOTIDE SEQUENCE [LARGE SCALE GENOMIC DNA]</scope>
</reference>
<evidence type="ECO:0000256" key="1">
    <source>
        <dbReference type="ARBA" id="ARBA00022679"/>
    </source>
</evidence>
<dbReference type="EC" id="2.5.1.17" evidence="4"/>
<organism evidence="6 7">
    <name type="scientific">Berkelbacteria bacterium GW2011_GWA2_46_7</name>
    <dbReference type="NCBI Taxonomy" id="1618335"/>
    <lineage>
        <taxon>Bacteria</taxon>
        <taxon>Candidatus Berkelbacteria</taxon>
    </lineage>
</organism>
<evidence type="ECO:0000259" key="5">
    <source>
        <dbReference type="Pfam" id="PF01923"/>
    </source>
</evidence>
<feature type="domain" description="Cobalamin adenosyltransferase-like" evidence="5">
    <location>
        <begin position="3"/>
        <end position="169"/>
    </location>
</feature>
<dbReference type="GO" id="GO:0009236">
    <property type="term" value="P:cobalamin biosynthetic process"/>
    <property type="evidence" value="ECO:0007669"/>
    <property type="project" value="UniProtKB-UniRule"/>
</dbReference>
<evidence type="ECO:0000313" key="7">
    <source>
        <dbReference type="Proteomes" id="UP000034487"/>
    </source>
</evidence>
<evidence type="ECO:0000313" key="6">
    <source>
        <dbReference type="EMBL" id="KKU43055.1"/>
    </source>
</evidence>
<keyword evidence="3 4" id="KW-0067">ATP-binding</keyword>
<name>A0A0G1TCA8_9BACT</name>
<dbReference type="SUPFAM" id="SSF89028">
    <property type="entry name" value="Cobalamin adenosyltransferase-like"/>
    <property type="match status" value="1"/>
</dbReference>
<dbReference type="Pfam" id="PF01923">
    <property type="entry name" value="Cob_adeno_trans"/>
    <property type="match status" value="1"/>
</dbReference>
<dbReference type="UniPathway" id="UPA00148">
    <property type="reaction ID" value="UER00233"/>
</dbReference>
<protein>
    <recommendedName>
        <fullName evidence="4">Corrinoid adenosyltransferase</fullName>
        <ecNumber evidence="4">2.5.1.17</ecNumber>
    </recommendedName>
    <alternativeName>
        <fullName evidence="4">Cob(II)alamin adenosyltransferase</fullName>
    </alternativeName>
    <alternativeName>
        <fullName evidence="4">Cob(II)yrinic acid a,c-diamide adenosyltransferase</fullName>
    </alternativeName>
    <alternativeName>
        <fullName evidence="4">Cobinamide/cobalamin adenosyltransferase</fullName>
    </alternativeName>
</protein>
<dbReference type="AlphaFoldDB" id="A0A0G1TCA8"/>
<gene>
    <name evidence="6" type="ORF">UX60_C0038G0002</name>
</gene>
<dbReference type="GO" id="GO:0005524">
    <property type="term" value="F:ATP binding"/>
    <property type="evidence" value="ECO:0007669"/>
    <property type="project" value="UniProtKB-UniRule"/>
</dbReference>
<dbReference type="Proteomes" id="UP000034487">
    <property type="component" value="Unassembled WGS sequence"/>
</dbReference>
<dbReference type="PANTHER" id="PTHR12213">
    <property type="entry name" value="CORRINOID ADENOSYLTRANSFERASE"/>
    <property type="match status" value="1"/>
</dbReference>
<dbReference type="PANTHER" id="PTHR12213:SF0">
    <property type="entry name" value="CORRINOID ADENOSYLTRANSFERASE MMAB"/>
    <property type="match status" value="1"/>
</dbReference>